<dbReference type="SUPFAM" id="SSF50494">
    <property type="entry name" value="Trypsin-like serine proteases"/>
    <property type="match status" value="1"/>
</dbReference>
<accession>A0ABY1QAJ6</accession>
<reference evidence="2 3" key="1">
    <citation type="submission" date="2017-05" db="EMBL/GenBank/DDBJ databases">
        <authorList>
            <person name="Varghese N."/>
            <person name="Submissions S."/>
        </authorList>
    </citation>
    <scope>NUCLEOTIDE SEQUENCE [LARGE SCALE GENOMIC DNA]</scope>
    <source>
        <strain evidence="2 3">DSM 25457</strain>
    </source>
</reference>
<evidence type="ECO:0008006" key="4">
    <source>
        <dbReference type="Google" id="ProtNLM"/>
    </source>
</evidence>
<feature type="compositionally biased region" description="Polar residues" evidence="1">
    <location>
        <begin position="1"/>
        <end position="10"/>
    </location>
</feature>
<dbReference type="Gene3D" id="2.40.10.10">
    <property type="entry name" value="Trypsin-like serine proteases"/>
    <property type="match status" value="2"/>
</dbReference>
<evidence type="ECO:0000313" key="3">
    <source>
        <dbReference type="Proteomes" id="UP001158067"/>
    </source>
</evidence>
<sequence length="372" mass="40835">MTDAWNQNAEQPPKRVSSRSLTGVSHEFLTPRGLWLQQNSRIDMADGIALPSTIPGENFIPSDQPLLGRIDDQPLDPGTLQNLRPARRYPNSAKLRTGPLTPLFVAALADGPIWKTPQAWPAGYEPTQSERTIPADLASVAPAIGKLAIRLPGKQAGQTASGSAFITGPNTIMTCAHNLFDSNERQWSQGLEFHPGYDFYSPHQRPTCQIVSGMIPKAYLDNPLTNNDVAICRVDCNIGDIMGAELPIQEIDNVGFYDDRWVDILGYPAGSGFDFGKQLWRSRGRFLFGVSGGGEDDYSPVVATHFGGGASGCPWVYYDPDKKQHVAVGLTSGHARLRYNPSEPNLMTLSSSLWTSRTLERLNNESVEHRFV</sequence>
<dbReference type="InterPro" id="IPR009003">
    <property type="entry name" value="Peptidase_S1_PA"/>
</dbReference>
<evidence type="ECO:0000256" key="1">
    <source>
        <dbReference type="SAM" id="MobiDB-lite"/>
    </source>
</evidence>
<gene>
    <name evidence="2" type="ORF">SAMN06265222_109120</name>
</gene>
<name>A0ABY1QAJ6_9BACT</name>
<protein>
    <recommendedName>
        <fullName evidence="4">Serine protease</fullName>
    </recommendedName>
</protein>
<comment type="caution">
    <text evidence="2">The sequence shown here is derived from an EMBL/GenBank/DDBJ whole genome shotgun (WGS) entry which is preliminary data.</text>
</comment>
<dbReference type="InterPro" id="IPR043504">
    <property type="entry name" value="Peptidase_S1_PA_chymotrypsin"/>
</dbReference>
<dbReference type="Proteomes" id="UP001158067">
    <property type="component" value="Unassembled WGS sequence"/>
</dbReference>
<feature type="region of interest" description="Disordered" evidence="1">
    <location>
        <begin position="1"/>
        <end position="22"/>
    </location>
</feature>
<organism evidence="2 3">
    <name type="scientific">Neorhodopirellula lusitana</name>
    <dbReference type="NCBI Taxonomy" id="445327"/>
    <lineage>
        <taxon>Bacteria</taxon>
        <taxon>Pseudomonadati</taxon>
        <taxon>Planctomycetota</taxon>
        <taxon>Planctomycetia</taxon>
        <taxon>Pirellulales</taxon>
        <taxon>Pirellulaceae</taxon>
        <taxon>Neorhodopirellula</taxon>
    </lineage>
</organism>
<dbReference type="EMBL" id="FXUG01000009">
    <property type="protein sequence ID" value="SMP65672.1"/>
    <property type="molecule type" value="Genomic_DNA"/>
</dbReference>
<proteinExistence type="predicted"/>
<keyword evidence="3" id="KW-1185">Reference proteome</keyword>
<evidence type="ECO:0000313" key="2">
    <source>
        <dbReference type="EMBL" id="SMP65672.1"/>
    </source>
</evidence>